<dbReference type="RefSeq" id="WP_212190147.1">
    <property type="nucleotide sequence ID" value="NZ_JAGTAR010000012.1"/>
</dbReference>
<sequence>MRKGIDVQIKNAKLLAGKVLDSLNKEQKEALSEWEKSAQNRILAKDILDEQAFDHWNQAFDGVDASEQWEVFLKRMNKEYRRGKSVRMQVYKAVASIAAVLVIGIALFVLFQKHEYKSQYQSVVEASIGPGSSQAQLILNSGQVVDLEGLASESIDEGSMSIHNKEGILEYQESDAKKELPSMMNTLKIPRGGEYQLVLPDGTQVWLNSDSELKFNVPFTGKERRVQLRGEAYFDVAHNANKPFIVESSGQSVEVLGTEFNISAYPEDLNIITTLVEGKVLVEQLLDGQTAMHEYLEPNQQTVLNKETKNIFKHDVETYLYTSWKEGRFKFDNEPLESFLTKVARWYDVDVFITDDSVKDIRFTGDLPRYKDMNNILNIIEAEMSVHIEIEDNKTIYVSR</sequence>
<dbReference type="InterPro" id="IPR012373">
    <property type="entry name" value="Ferrdict_sens_TM"/>
</dbReference>
<dbReference type="PANTHER" id="PTHR30273:SF2">
    <property type="entry name" value="PROTEIN FECR"/>
    <property type="match status" value="1"/>
</dbReference>
<evidence type="ECO:0000259" key="2">
    <source>
        <dbReference type="Pfam" id="PF04773"/>
    </source>
</evidence>
<evidence type="ECO:0000313" key="4">
    <source>
        <dbReference type="EMBL" id="MBR8535808.1"/>
    </source>
</evidence>
<keyword evidence="1" id="KW-0812">Transmembrane</keyword>
<protein>
    <submittedName>
        <fullName evidence="4">FecR domain-containing protein</fullName>
    </submittedName>
</protein>
<keyword evidence="5" id="KW-1185">Reference proteome</keyword>
<dbReference type="InterPro" id="IPR032508">
    <property type="entry name" value="FecR_C"/>
</dbReference>
<evidence type="ECO:0000259" key="3">
    <source>
        <dbReference type="Pfam" id="PF16344"/>
    </source>
</evidence>
<dbReference type="Gene3D" id="2.60.120.1440">
    <property type="match status" value="1"/>
</dbReference>
<name>A0A941F4J1_9BACT</name>
<dbReference type="PANTHER" id="PTHR30273">
    <property type="entry name" value="PERIPLASMIC SIGNAL SENSOR AND SIGMA FACTOR ACTIVATOR FECR-RELATED"/>
    <property type="match status" value="1"/>
</dbReference>
<dbReference type="AlphaFoldDB" id="A0A941F4J1"/>
<reference evidence="4" key="2">
    <citation type="submission" date="2021-04" db="EMBL/GenBank/DDBJ databases">
        <authorList>
            <person name="Zhang T."/>
            <person name="Zhang Y."/>
            <person name="Lu D."/>
            <person name="Zuo D."/>
            <person name="Du Z."/>
        </authorList>
    </citation>
    <scope>NUCLEOTIDE SEQUENCE</scope>
    <source>
        <strain evidence="4">JR1</strain>
    </source>
</reference>
<dbReference type="InterPro" id="IPR006860">
    <property type="entry name" value="FecR"/>
</dbReference>
<feature type="transmembrane region" description="Helical" evidence="1">
    <location>
        <begin position="90"/>
        <end position="111"/>
    </location>
</feature>
<keyword evidence="1" id="KW-0472">Membrane</keyword>
<comment type="caution">
    <text evidence="4">The sequence shown here is derived from an EMBL/GenBank/DDBJ whole genome shotgun (WGS) entry which is preliminary data.</text>
</comment>
<keyword evidence="1" id="KW-1133">Transmembrane helix</keyword>
<dbReference type="Pfam" id="PF16344">
    <property type="entry name" value="FecR_C"/>
    <property type="match status" value="1"/>
</dbReference>
<dbReference type="Pfam" id="PF04773">
    <property type="entry name" value="FecR"/>
    <property type="match status" value="1"/>
</dbReference>
<dbReference type="Proteomes" id="UP000679220">
    <property type="component" value="Unassembled WGS sequence"/>
</dbReference>
<accession>A0A941F4J1</accession>
<proteinExistence type="predicted"/>
<organism evidence="4 5">
    <name type="scientific">Carboxylicivirga sediminis</name>
    <dbReference type="NCBI Taxonomy" id="2006564"/>
    <lineage>
        <taxon>Bacteria</taxon>
        <taxon>Pseudomonadati</taxon>
        <taxon>Bacteroidota</taxon>
        <taxon>Bacteroidia</taxon>
        <taxon>Marinilabiliales</taxon>
        <taxon>Marinilabiliaceae</taxon>
        <taxon>Carboxylicivirga</taxon>
    </lineage>
</organism>
<evidence type="ECO:0000256" key="1">
    <source>
        <dbReference type="SAM" id="Phobius"/>
    </source>
</evidence>
<dbReference type="GO" id="GO:0016989">
    <property type="term" value="F:sigma factor antagonist activity"/>
    <property type="evidence" value="ECO:0007669"/>
    <property type="project" value="TreeGrafter"/>
</dbReference>
<dbReference type="FunFam" id="2.60.120.1440:FF:000001">
    <property type="entry name" value="Putative anti-sigma factor"/>
    <property type="match status" value="1"/>
</dbReference>
<reference evidence="4" key="1">
    <citation type="journal article" date="2018" name="Int. J. Syst. Evol. Microbiol.">
        <title>Carboxylicivirga sediminis sp. nov., isolated from coastal sediment.</title>
        <authorList>
            <person name="Wang F.Q."/>
            <person name="Ren L.H."/>
            <person name="Zou R.J."/>
            <person name="Sun Y.Z."/>
            <person name="Liu X.J."/>
            <person name="Jiang F."/>
            <person name="Liu L.J."/>
        </authorList>
    </citation>
    <scope>NUCLEOTIDE SEQUENCE</scope>
    <source>
        <strain evidence="4">JR1</strain>
    </source>
</reference>
<feature type="domain" description="FecR protein" evidence="2">
    <location>
        <begin position="187"/>
        <end position="280"/>
    </location>
</feature>
<dbReference type="EMBL" id="JAGTAR010000012">
    <property type="protein sequence ID" value="MBR8535808.1"/>
    <property type="molecule type" value="Genomic_DNA"/>
</dbReference>
<gene>
    <name evidence="4" type="ORF">KDU71_09600</name>
</gene>
<feature type="domain" description="Protein FecR C-terminal" evidence="3">
    <location>
        <begin position="328"/>
        <end position="396"/>
    </location>
</feature>
<dbReference type="Gene3D" id="3.55.50.30">
    <property type="match status" value="1"/>
</dbReference>
<evidence type="ECO:0000313" key="5">
    <source>
        <dbReference type="Proteomes" id="UP000679220"/>
    </source>
</evidence>